<proteinExistence type="predicted"/>
<evidence type="ECO:0000313" key="1">
    <source>
        <dbReference type="EMBL" id="TNN57129.1"/>
    </source>
</evidence>
<protein>
    <submittedName>
        <fullName evidence="1">Uncharacterized protein</fullName>
    </submittedName>
</protein>
<comment type="caution">
    <text evidence="1">The sequence shown here is derived from an EMBL/GenBank/DDBJ whole genome shotgun (WGS) entry which is preliminary data.</text>
</comment>
<dbReference type="EMBL" id="SRLO01000412">
    <property type="protein sequence ID" value="TNN57129.1"/>
    <property type="molecule type" value="Genomic_DNA"/>
</dbReference>
<dbReference type="AlphaFoldDB" id="A0A4Z2GUL8"/>
<accession>A0A4Z2GUL8</accession>
<reference evidence="1 2" key="1">
    <citation type="submission" date="2019-03" db="EMBL/GenBank/DDBJ databases">
        <title>First draft genome of Liparis tanakae, snailfish: a comprehensive survey of snailfish specific genes.</title>
        <authorList>
            <person name="Kim W."/>
            <person name="Song I."/>
            <person name="Jeong J.-H."/>
            <person name="Kim D."/>
            <person name="Kim S."/>
            <person name="Ryu S."/>
            <person name="Song J.Y."/>
            <person name="Lee S.K."/>
        </authorList>
    </citation>
    <scope>NUCLEOTIDE SEQUENCE [LARGE SCALE GENOMIC DNA]</scope>
    <source>
        <tissue evidence="1">Muscle</tissue>
    </source>
</reference>
<gene>
    <name evidence="1" type="ORF">EYF80_032632</name>
</gene>
<keyword evidence="2" id="KW-1185">Reference proteome</keyword>
<organism evidence="1 2">
    <name type="scientific">Liparis tanakae</name>
    <name type="common">Tanaka's snailfish</name>
    <dbReference type="NCBI Taxonomy" id="230148"/>
    <lineage>
        <taxon>Eukaryota</taxon>
        <taxon>Metazoa</taxon>
        <taxon>Chordata</taxon>
        <taxon>Craniata</taxon>
        <taxon>Vertebrata</taxon>
        <taxon>Euteleostomi</taxon>
        <taxon>Actinopterygii</taxon>
        <taxon>Neopterygii</taxon>
        <taxon>Teleostei</taxon>
        <taxon>Neoteleostei</taxon>
        <taxon>Acanthomorphata</taxon>
        <taxon>Eupercaria</taxon>
        <taxon>Perciformes</taxon>
        <taxon>Cottioidei</taxon>
        <taxon>Cottales</taxon>
        <taxon>Liparidae</taxon>
        <taxon>Liparis</taxon>
    </lineage>
</organism>
<sequence>MAFLVPRRFIGRTPDVKQAPESDCAGTDLLAVDLTVRPSQTVLSITHSELSKGGFSSSLSSYCRSMPLTDRLRLVQMLLILRGWLPRHCAAAPT</sequence>
<dbReference type="Proteomes" id="UP000314294">
    <property type="component" value="Unassembled WGS sequence"/>
</dbReference>
<name>A0A4Z2GUL8_9TELE</name>
<evidence type="ECO:0000313" key="2">
    <source>
        <dbReference type="Proteomes" id="UP000314294"/>
    </source>
</evidence>